<feature type="signal peptide" evidence="7">
    <location>
        <begin position="1"/>
        <end position="21"/>
    </location>
</feature>
<dbReference type="GO" id="GO:0004252">
    <property type="term" value="F:serine-type endopeptidase activity"/>
    <property type="evidence" value="ECO:0007669"/>
    <property type="project" value="UniProtKB-UniRule"/>
</dbReference>
<feature type="active site" description="Charge relay system" evidence="5">
    <location>
        <position position="214"/>
    </location>
</feature>
<evidence type="ECO:0000256" key="7">
    <source>
        <dbReference type="SAM" id="SignalP"/>
    </source>
</evidence>
<dbReference type="InterPro" id="IPR036852">
    <property type="entry name" value="Peptidase_S8/S53_dom_sf"/>
</dbReference>
<dbReference type="Pfam" id="PF00082">
    <property type="entry name" value="Peptidase_S8"/>
    <property type="match status" value="1"/>
</dbReference>
<gene>
    <name evidence="9" type="ORF">B0T25DRAFT_561452</name>
</gene>
<organism evidence="9 10">
    <name type="scientific">Lasiosphaeria hispida</name>
    <dbReference type="NCBI Taxonomy" id="260671"/>
    <lineage>
        <taxon>Eukaryota</taxon>
        <taxon>Fungi</taxon>
        <taxon>Dikarya</taxon>
        <taxon>Ascomycota</taxon>
        <taxon>Pezizomycotina</taxon>
        <taxon>Sordariomycetes</taxon>
        <taxon>Sordariomycetidae</taxon>
        <taxon>Sordariales</taxon>
        <taxon>Lasiosphaeriaceae</taxon>
        <taxon>Lasiosphaeria</taxon>
    </lineage>
</organism>
<dbReference type="PRINTS" id="PR00723">
    <property type="entry name" value="SUBTILISIN"/>
</dbReference>
<comment type="caution">
    <text evidence="9">The sequence shown here is derived from an EMBL/GenBank/DDBJ whole genome shotgun (WGS) entry which is preliminary data.</text>
</comment>
<keyword evidence="7" id="KW-0732">Signal</keyword>
<feature type="active site" description="Charge relay system" evidence="5">
    <location>
        <position position="371"/>
    </location>
</feature>
<evidence type="ECO:0000313" key="9">
    <source>
        <dbReference type="EMBL" id="KAK3362379.1"/>
    </source>
</evidence>
<dbReference type="Gene3D" id="3.40.50.200">
    <property type="entry name" value="Peptidase S8/S53 domain"/>
    <property type="match status" value="1"/>
</dbReference>
<evidence type="ECO:0000313" key="10">
    <source>
        <dbReference type="Proteomes" id="UP001275084"/>
    </source>
</evidence>
<dbReference type="SUPFAM" id="SSF52743">
    <property type="entry name" value="Subtilisin-like"/>
    <property type="match status" value="1"/>
</dbReference>
<evidence type="ECO:0000256" key="5">
    <source>
        <dbReference type="PROSITE-ProRule" id="PRU01240"/>
    </source>
</evidence>
<dbReference type="InterPro" id="IPR000209">
    <property type="entry name" value="Peptidase_S8/S53_dom"/>
</dbReference>
<reference evidence="9" key="2">
    <citation type="submission" date="2023-06" db="EMBL/GenBank/DDBJ databases">
        <authorList>
            <consortium name="Lawrence Berkeley National Laboratory"/>
            <person name="Haridas S."/>
            <person name="Hensen N."/>
            <person name="Bonometti L."/>
            <person name="Westerberg I."/>
            <person name="Brannstrom I.O."/>
            <person name="Guillou S."/>
            <person name="Cros-Aarteil S."/>
            <person name="Calhoun S."/>
            <person name="Kuo A."/>
            <person name="Mondo S."/>
            <person name="Pangilinan J."/>
            <person name="Riley R."/>
            <person name="Labutti K."/>
            <person name="Andreopoulos B."/>
            <person name="Lipzen A."/>
            <person name="Chen C."/>
            <person name="Yanf M."/>
            <person name="Daum C."/>
            <person name="Ng V."/>
            <person name="Clum A."/>
            <person name="Steindorff A."/>
            <person name="Ohm R."/>
            <person name="Martin F."/>
            <person name="Silar P."/>
            <person name="Natvig D."/>
            <person name="Lalanne C."/>
            <person name="Gautier V."/>
            <person name="Ament-Velasquez S.L."/>
            <person name="Kruys A."/>
            <person name="Hutchinson M.I."/>
            <person name="Powell A.J."/>
            <person name="Barry K."/>
            <person name="Miller A.N."/>
            <person name="Grigoriev I.V."/>
            <person name="Debuchy R."/>
            <person name="Gladieux P."/>
            <person name="Thoren M.H."/>
            <person name="Johannesson H."/>
        </authorList>
    </citation>
    <scope>NUCLEOTIDE SEQUENCE</scope>
    <source>
        <strain evidence="9">CBS 955.72</strain>
    </source>
</reference>
<dbReference type="CDD" id="cd04077">
    <property type="entry name" value="Peptidases_S8_PCSK9_ProteinaseK_like"/>
    <property type="match status" value="1"/>
</dbReference>
<dbReference type="InterPro" id="IPR050131">
    <property type="entry name" value="Peptidase_S8_subtilisin-like"/>
</dbReference>
<dbReference type="PANTHER" id="PTHR43806:SF66">
    <property type="entry name" value="SERIN ENDOPEPTIDASE"/>
    <property type="match status" value="1"/>
</dbReference>
<evidence type="ECO:0000256" key="4">
    <source>
        <dbReference type="ARBA" id="ARBA00022825"/>
    </source>
</evidence>
<name>A0AAJ0HTN0_9PEZI</name>
<dbReference type="InterPro" id="IPR015500">
    <property type="entry name" value="Peptidase_S8_subtilisin-rel"/>
</dbReference>
<feature type="chain" id="PRO_5042513549" evidence="7">
    <location>
        <begin position="22"/>
        <end position="432"/>
    </location>
</feature>
<feature type="domain" description="Peptidase S8/S53" evidence="8">
    <location>
        <begin position="175"/>
        <end position="404"/>
    </location>
</feature>
<keyword evidence="2 5" id="KW-0645">Protease</keyword>
<evidence type="ECO:0000256" key="1">
    <source>
        <dbReference type="ARBA" id="ARBA00011073"/>
    </source>
</evidence>
<dbReference type="PROSITE" id="PS51892">
    <property type="entry name" value="SUBTILASE"/>
    <property type="match status" value="1"/>
</dbReference>
<dbReference type="FunFam" id="3.40.50.200:FF:000007">
    <property type="entry name" value="Subtilisin-like serine protease"/>
    <property type="match status" value="1"/>
</dbReference>
<evidence type="ECO:0000256" key="3">
    <source>
        <dbReference type="ARBA" id="ARBA00022801"/>
    </source>
</evidence>
<dbReference type="InterPro" id="IPR023828">
    <property type="entry name" value="Peptidase_S8_Ser-AS"/>
</dbReference>
<keyword evidence="10" id="KW-1185">Reference proteome</keyword>
<comment type="similarity">
    <text evidence="1 5">Belongs to the peptidase S8 family.</text>
</comment>
<dbReference type="AlphaFoldDB" id="A0AAJ0HTN0"/>
<dbReference type="PANTHER" id="PTHR43806">
    <property type="entry name" value="PEPTIDASE S8"/>
    <property type="match status" value="1"/>
</dbReference>
<feature type="active site" description="Charge relay system" evidence="5">
    <location>
        <position position="177"/>
    </location>
</feature>
<dbReference type="PROSITE" id="PS00138">
    <property type="entry name" value="SUBTILASE_SER"/>
    <property type="match status" value="1"/>
</dbReference>
<dbReference type="GO" id="GO:0006508">
    <property type="term" value="P:proteolysis"/>
    <property type="evidence" value="ECO:0007669"/>
    <property type="project" value="UniProtKB-KW"/>
</dbReference>
<keyword evidence="4 5" id="KW-0720">Serine protease</keyword>
<evidence type="ECO:0000256" key="2">
    <source>
        <dbReference type="ARBA" id="ARBA00022670"/>
    </source>
</evidence>
<keyword evidence="3 5" id="KW-0378">Hydrolase</keyword>
<evidence type="ECO:0000259" key="8">
    <source>
        <dbReference type="Pfam" id="PF00082"/>
    </source>
</evidence>
<dbReference type="InterPro" id="IPR022398">
    <property type="entry name" value="Peptidase_S8_His-AS"/>
</dbReference>
<dbReference type="EMBL" id="JAUIQD010000001">
    <property type="protein sequence ID" value="KAK3362379.1"/>
    <property type="molecule type" value="Genomic_DNA"/>
</dbReference>
<reference evidence="9" key="1">
    <citation type="journal article" date="2023" name="Mol. Phylogenet. Evol.">
        <title>Genome-scale phylogeny and comparative genomics of the fungal order Sordariales.</title>
        <authorList>
            <person name="Hensen N."/>
            <person name="Bonometti L."/>
            <person name="Westerberg I."/>
            <person name="Brannstrom I.O."/>
            <person name="Guillou S."/>
            <person name="Cros-Aarteil S."/>
            <person name="Calhoun S."/>
            <person name="Haridas S."/>
            <person name="Kuo A."/>
            <person name="Mondo S."/>
            <person name="Pangilinan J."/>
            <person name="Riley R."/>
            <person name="LaButti K."/>
            <person name="Andreopoulos B."/>
            <person name="Lipzen A."/>
            <person name="Chen C."/>
            <person name="Yan M."/>
            <person name="Daum C."/>
            <person name="Ng V."/>
            <person name="Clum A."/>
            <person name="Steindorff A."/>
            <person name="Ohm R.A."/>
            <person name="Martin F."/>
            <person name="Silar P."/>
            <person name="Natvig D.O."/>
            <person name="Lalanne C."/>
            <person name="Gautier V."/>
            <person name="Ament-Velasquez S.L."/>
            <person name="Kruys A."/>
            <person name="Hutchinson M.I."/>
            <person name="Powell A.J."/>
            <person name="Barry K."/>
            <person name="Miller A.N."/>
            <person name="Grigoriev I.V."/>
            <person name="Debuchy R."/>
            <person name="Gladieux P."/>
            <person name="Hiltunen Thoren M."/>
            <person name="Johannesson H."/>
        </authorList>
    </citation>
    <scope>NUCLEOTIDE SEQUENCE</scope>
    <source>
        <strain evidence="9">CBS 955.72</strain>
    </source>
</reference>
<dbReference type="InterPro" id="IPR034193">
    <property type="entry name" value="PCSK9_ProteinaseK-like"/>
</dbReference>
<dbReference type="SUPFAM" id="SSF54897">
    <property type="entry name" value="Protease propeptides/inhibitors"/>
    <property type="match status" value="1"/>
</dbReference>
<protein>
    <submittedName>
        <fullName evidence="9">Peptidase S8/S53 domain-containing protein</fullName>
    </submittedName>
</protein>
<accession>A0AAJ0HTN0</accession>
<evidence type="ECO:0000256" key="6">
    <source>
        <dbReference type="SAM" id="MobiDB-lite"/>
    </source>
</evidence>
<dbReference type="Proteomes" id="UP001275084">
    <property type="component" value="Unassembled WGS sequence"/>
</dbReference>
<sequence length="432" mass="46101">MISSLIQISVHLLLAVGSVSGFRQPPRKGVYGSTPPKFNESTPIPNHYIVQYRDTIAAGDRHRHEADIHTSASKSGLYRGVMKKINIGPFSGYQVELDAEDVKLLNATGLVKSIVPDARIHILSPLHRHEVRDIQQLTNIRTVQTATWGQSRISHRHTAATNFIYEDAPASTIYAIDTGIMVSHWQFSSPSGGPQRAVWGANFVNDLDEDEMGHGTHVAGTMVGRTLGVAPGARVVALKVFDANGGTWSGVLSAIEFAVRDAESRNASSRSVINMSLGGGFFSTINDAITAATTRGVTVVVAAGNENQDAANVSPASCPDAITVGAINGFDKKTEWSNWGTGLDVFAPGDEIQSAWPGESGNETNSLSGTSMASPHVAGLVAYFMQVYGPHTPAQVKQRIDDFATPDMVKEAGEGSPNRIAFNGNGNELRQA</sequence>
<proteinExistence type="inferred from homology"/>
<feature type="region of interest" description="Disordered" evidence="6">
    <location>
        <begin position="410"/>
        <end position="432"/>
    </location>
</feature>
<dbReference type="PROSITE" id="PS00137">
    <property type="entry name" value="SUBTILASE_HIS"/>
    <property type="match status" value="1"/>
</dbReference>